<name>A0A0A9H325_ARUDO</name>
<accession>A0A0A9H325</accession>
<reference evidence="2" key="2">
    <citation type="journal article" date="2015" name="Data Brief">
        <title>Shoot transcriptome of the giant reed, Arundo donax.</title>
        <authorList>
            <person name="Barrero R.A."/>
            <person name="Guerrero F.D."/>
            <person name="Moolhuijzen P."/>
            <person name="Goolsby J.A."/>
            <person name="Tidwell J."/>
            <person name="Bellgard S.E."/>
            <person name="Bellgard M.I."/>
        </authorList>
    </citation>
    <scope>NUCLEOTIDE SEQUENCE</scope>
    <source>
        <tissue evidence="2">Shoot tissue taken approximately 20 cm above the soil surface</tissue>
    </source>
</reference>
<dbReference type="AlphaFoldDB" id="A0A0A9H325"/>
<dbReference type="EMBL" id="GBRH01170608">
    <property type="protein sequence ID" value="JAE27288.1"/>
    <property type="molecule type" value="Transcribed_RNA"/>
</dbReference>
<feature type="region of interest" description="Disordered" evidence="1">
    <location>
        <begin position="1"/>
        <end position="30"/>
    </location>
</feature>
<protein>
    <submittedName>
        <fullName evidence="2">Uncharacterized protein</fullName>
    </submittedName>
</protein>
<sequence>MTFSLGSKPKQHTREKNVRKRRHQKLLKNI</sequence>
<evidence type="ECO:0000313" key="2">
    <source>
        <dbReference type="EMBL" id="JAE27288.1"/>
    </source>
</evidence>
<feature type="compositionally biased region" description="Basic residues" evidence="1">
    <location>
        <begin position="9"/>
        <end position="30"/>
    </location>
</feature>
<evidence type="ECO:0000256" key="1">
    <source>
        <dbReference type="SAM" id="MobiDB-lite"/>
    </source>
</evidence>
<organism evidence="2">
    <name type="scientific">Arundo donax</name>
    <name type="common">Giant reed</name>
    <name type="synonym">Donax arundinaceus</name>
    <dbReference type="NCBI Taxonomy" id="35708"/>
    <lineage>
        <taxon>Eukaryota</taxon>
        <taxon>Viridiplantae</taxon>
        <taxon>Streptophyta</taxon>
        <taxon>Embryophyta</taxon>
        <taxon>Tracheophyta</taxon>
        <taxon>Spermatophyta</taxon>
        <taxon>Magnoliopsida</taxon>
        <taxon>Liliopsida</taxon>
        <taxon>Poales</taxon>
        <taxon>Poaceae</taxon>
        <taxon>PACMAD clade</taxon>
        <taxon>Arundinoideae</taxon>
        <taxon>Arundineae</taxon>
        <taxon>Arundo</taxon>
    </lineage>
</organism>
<reference evidence="2" key="1">
    <citation type="submission" date="2014-09" db="EMBL/GenBank/DDBJ databases">
        <authorList>
            <person name="Magalhaes I.L.F."/>
            <person name="Oliveira U."/>
            <person name="Santos F.R."/>
            <person name="Vidigal T.H.D.A."/>
            <person name="Brescovit A.D."/>
            <person name="Santos A.J."/>
        </authorList>
    </citation>
    <scope>NUCLEOTIDE SEQUENCE</scope>
    <source>
        <tissue evidence="2">Shoot tissue taken approximately 20 cm above the soil surface</tissue>
    </source>
</reference>
<proteinExistence type="predicted"/>